<keyword evidence="7" id="KW-0812">Transmembrane</keyword>
<keyword evidence="6" id="KW-0175">Coiled coil</keyword>
<sequence>MRITVVAKIIAGFALFGILLLITNVLTYSGLSGIRDSANVVINENMPELQEINAVQLKIGELRYLTLKGYQARDIARLSDLQARYQAEEQQLKAQLVKAEKQLKNPQSKQMFREAEGFIQNYMQLSSEMFVTRQTSLKLANDIAEMFKQVKFHAEDAGANLLDMAYLDNAETDKKLAAVVGAGNRIDYLLVALVNSSKEYIAEADPTNSQTIAENMRLAIGDLQTNSDFINRLAIDVNTDGLMDAFNEQREQLLTLLEGDSGLVAAQQKRINLQQAAATKLQQAETNQDNAYEQMGKLLTAARSSTEAGQNNILDVVESNITRSVVIMVFAIVVLVVIGFLVSRSIYKPLERIRHSLRTIANGNLTHHADTSGNDEFSSLARNVNSLADSLREVVNEIATQANNLELAIGETVELSNQTSQQMDQQQNQIAQTSESTSLVRNSSHAIIGEINQGMQRVAEASAQASQVGDMVSMSREQATSQARQADASAAIIHRLNQNSTNISGILDVIKNIAEQTNLLALNAAIEAARAGEQGRGFAVVADEVRTLANRTSQSTSEIEQMIMALQTDATQAVEAIERGKAQASESLQVAEQVDASVSHILHAVQQIDEANRRIAEDAKQQDSALDQISSRLNSAVALAQQSVQTTEATAQASRTLSRLVENLRSAINRFNL</sequence>
<dbReference type="SMART" id="SM00283">
    <property type="entry name" value="MA"/>
    <property type="match status" value="1"/>
</dbReference>
<dbReference type="Pfam" id="PF12729">
    <property type="entry name" value="4HB_MCP_1"/>
    <property type="match status" value="1"/>
</dbReference>
<dbReference type="RefSeq" id="WP_131258160.1">
    <property type="nucleotide sequence ID" value="NZ_JBHSUS010000001.1"/>
</dbReference>
<reference evidence="12" key="1">
    <citation type="journal article" date="2019" name="Int. J. Syst. Evol. Microbiol.">
        <title>The Global Catalogue of Microorganisms (GCM) 10K type strain sequencing project: providing services to taxonomists for standard genome sequencing and annotation.</title>
        <authorList>
            <consortium name="The Broad Institute Genomics Platform"/>
            <consortium name="The Broad Institute Genome Sequencing Center for Infectious Disease"/>
            <person name="Wu L."/>
            <person name="Ma J."/>
        </authorList>
    </citation>
    <scope>NUCLEOTIDE SEQUENCE [LARGE SCALE GENOMIC DNA]</scope>
    <source>
        <strain evidence="12">CGMCC 1.16031</strain>
    </source>
</reference>
<dbReference type="PROSITE" id="PS50192">
    <property type="entry name" value="T_SNARE"/>
    <property type="match status" value="1"/>
</dbReference>
<dbReference type="PANTHER" id="PTHR32089">
    <property type="entry name" value="METHYL-ACCEPTING CHEMOTAXIS PROTEIN MCPB"/>
    <property type="match status" value="1"/>
</dbReference>
<feature type="domain" description="HAMP" evidence="10">
    <location>
        <begin position="344"/>
        <end position="396"/>
    </location>
</feature>
<keyword evidence="3 5" id="KW-0807">Transducer</keyword>
<gene>
    <name evidence="11" type="ORF">ACFP85_09405</name>
</gene>
<feature type="domain" description="Methyl-accepting transducer" evidence="8">
    <location>
        <begin position="401"/>
        <end position="637"/>
    </location>
</feature>
<evidence type="ECO:0000256" key="2">
    <source>
        <dbReference type="ARBA" id="ARBA00022519"/>
    </source>
</evidence>
<evidence type="ECO:0000259" key="8">
    <source>
        <dbReference type="PROSITE" id="PS50111"/>
    </source>
</evidence>
<dbReference type="Gene3D" id="6.10.340.10">
    <property type="match status" value="1"/>
</dbReference>
<evidence type="ECO:0000256" key="1">
    <source>
        <dbReference type="ARBA" id="ARBA00004429"/>
    </source>
</evidence>
<keyword evidence="2" id="KW-0997">Cell inner membrane</keyword>
<accession>A0ABW1XJH2</accession>
<feature type="domain" description="T-SNARE coiled-coil homology" evidence="9">
    <location>
        <begin position="588"/>
        <end position="650"/>
    </location>
</feature>
<evidence type="ECO:0000259" key="9">
    <source>
        <dbReference type="PROSITE" id="PS50192"/>
    </source>
</evidence>
<evidence type="ECO:0000313" key="11">
    <source>
        <dbReference type="EMBL" id="MFC6440362.1"/>
    </source>
</evidence>
<dbReference type="CDD" id="cd06225">
    <property type="entry name" value="HAMP"/>
    <property type="match status" value="1"/>
</dbReference>
<dbReference type="EMBL" id="JBHSUS010000001">
    <property type="protein sequence ID" value="MFC6440362.1"/>
    <property type="molecule type" value="Genomic_DNA"/>
</dbReference>
<dbReference type="Pfam" id="PF00015">
    <property type="entry name" value="MCPsignal"/>
    <property type="match status" value="1"/>
</dbReference>
<dbReference type="SUPFAM" id="SSF58104">
    <property type="entry name" value="Methyl-accepting chemotaxis protein (MCP) signaling domain"/>
    <property type="match status" value="1"/>
</dbReference>
<name>A0ABW1XJH2_9ALTE</name>
<keyword evidence="7" id="KW-0472">Membrane</keyword>
<protein>
    <submittedName>
        <fullName evidence="11">Methyl-accepting chemotaxis protein</fullName>
    </submittedName>
</protein>
<evidence type="ECO:0000256" key="7">
    <source>
        <dbReference type="SAM" id="Phobius"/>
    </source>
</evidence>
<dbReference type="InterPro" id="IPR003660">
    <property type="entry name" value="HAMP_dom"/>
</dbReference>
<keyword evidence="12" id="KW-1185">Reference proteome</keyword>
<dbReference type="PROSITE" id="PS50885">
    <property type="entry name" value="HAMP"/>
    <property type="match status" value="1"/>
</dbReference>
<organism evidence="11 12">
    <name type="scientific">Pseudobowmanella zhangzhouensis</name>
    <dbReference type="NCBI Taxonomy" id="1537679"/>
    <lineage>
        <taxon>Bacteria</taxon>
        <taxon>Pseudomonadati</taxon>
        <taxon>Pseudomonadota</taxon>
        <taxon>Gammaproteobacteria</taxon>
        <taxon>Alteromonadales</taxon>
        <taxon>Alteromonadaceae</taxon>
    </lineage>
</organism>
<keyword evidence="7" id="KW-1133">Transmembrane helix</keyword>
<evidence type="ECO:0000256" key="4">
    <source>
        <dbReference type="ARBA" id="ARBA00029447"/>
    </source>
</evidence>
<dbReference type="SMART" id="SM00304">
    <property type="entry name" value="HAMP"/>
    <property type="match status" value="1"/>
</dbReference>
<evidence type="ECO:0000259" key="10">
    <source>
        <dbReference type="PROSITE" id="PS50885"/>
    </source>
</evidence>
<feature type="transmembrane region" description="Helical" evidence="7">
    <location>
        <begin position="325"/>
        <end position="347"/>
    </location>
</feature>
<comment type="subcellular location">
    <subcellularLocation>
        <location evidence="1">Cell inner membrane</location>
        <topology evidence="1">Multi-pass membrane protein</topology>
    </subcellularLocation>
</comment>
<dbReference type="Proteomes" id="UP001596364">
    <property type="component" value="Unassembled WGS sequence"/>
</dbReference>
<evidence type="ECO:0000313" key="12">
    <source>
        <dbReference type="Proteomes" id="UP001596364"/>
    </source>
</evidence>
<dbReference type="InterPro" id="IPR024478">
    <property type="entry name" value="HlyB_4HB_MCP"/>
</dbReference>
<evidence type="ECO:0000256" key="5">
    <source>
        <dbReference type="PROSITE-ProRule" id="PRU00284"/>
    </source>
</evidence>
<comment type="caution">
    <text evidence="11">The sequence shown here is derived from an EMBL/GenBank/DDBJ whole genome shotgun (WGS) entry which is preliminary data.</text>
</comment>
<dbReference type="Pfam" id="PF00672">
    <property type="entry name" value="HAMP"/>
    <property type="match status" value="1"/>
</dbReference>
<keyword evidence="2" id="KW-1003">Cell membrane</keyword>
<dbReference type="PROSITE" id="PS50111">
    <property type="entry name" value="CHEMOTAXIS_TRANSDUC_2"/>
    <property type="match status" value="1"/>
</dbReference>
<dbReference type="InterPro" id="IPR004089">
    <property type="entry name" value="MCPsignal_dom"/>
</dbReference>
<proteinExistence type="inferred from homology"/>
<evidence type="ECO:0000256" key="3">
    <source>
        <dbReference type="ARBA" id="ARBA00023224"/>
    </source>
</evidence>
<feature type="coiled-coil region" evidence="6">
    <location>
        <begin position="75"/>
        <end position="102"/>
    </location>
</feature>
<dbReference type="PANTHER" id="PTHR32089:SF70">
    <property type="entry name" value="ENERGY TAXIS MODULATING METHYL ACCEPTING SENSORY TRANSDUCER"/>
    <property type="match status" value="1"/>
</dbReference>
<evidence type="ECO:0000256" key="6">
    <source>
        <dbReference type="SAM" id="Coils"/>
    </source>
</evidence>
<comment type="similarity">
    <text evidence="4">Belongs to the methyl-accepting chemotaxis (MCP) protein family.</text>
</comment>
<dbReference type="InterPro" id="IPR000727">
    <property type="entry name" value="T_SNARE_dom"/>
</dbReference>
<dbReference type="Gene3D" id="1.10.287.950">
    <property type="entry name" value="Methyl-accepting chemotaxis protein"/>
    <property type="match status" value="1"/>
</dbReference>